<comment type="caution">
    <text evidence="1">The sequence shown here is derived from an EMBL/GenBank/DDBJ whole genome shotgun (WGS) entry which is preliminary data.</text>
</comment>
<protein>
    <submittedName>
        <fullName evidence="1">Uncharacterized protein</fullName>
    </submittedName>
</protein>
<dbReference type="EMBL" id="JAPQKT010000006">
    <property type="protein sequence ID" value="KAJ5226631.1"/>
    <property type="molecule type" value="Genomic_DNA"/>
</dbReference>
<evidence type="ECO:0000313" key="2">
    <source>
        <dbReference type="Proteomes" id="UP001147733"/>
    </source>
</evidence>
<name>A0A9W9NVK0_PENCI</name>
<gene>
    <name evidence="1" type="ORF">N7469_006637</name>
</gene>
<dbReference type="AlphaFoldDB" id="A0A9W9NVK0"/>
<sequence length="76" mass="8546">MLSAIADNIIQKRYTTSTKNNIGYIKRRWKCSAKLHLGLRRRSRAADLNHIGNFGEAIVKGSPRGISDVNFGPDEF</sequence>
<dbReference type="Proteomes" id="UP001147733">
    <property type="component" value="Unassembled WGS sequence"/>
</dbReference>
<evidence type="ECO:0000313" key="1">
    <source>
        <dbReference type="EMBL" id="KAJ5226631.1"/>
    </source>
</evidence>
<dbReference type="OrthoDB" id="4485682at2759"/>
<reference evidence="1" key="1">
    <citation type="submission" date="2022-11" db="EMBL/GenBank/DDBJ databases">
        <authorList>
            <person name="Petersen C."/>
        </authorList>
    </citation>
    <scope>NUCLEOTIDE SEQUENCE</scope>
    <source>
        <strain evidence="1">IBT 23319</strain>
    </source>
</reference>
<dbReference type="GeneID" id="81384722"/>
<accession>A0A9W9NVK0</accession>
<organism evidence="1 2">
    <name type="scientific">Penicillium citrinum</name>
    <dbReference type="NCBI Taxonomy" id="5077"/>
    <lineage>
        <taxon>Eukaryota</taxon>
        <taxon>Fungi</taxon>
        <taxon>Dikarya</taxon>
        <taxon>Ascomycota</taxon>
        <taxon>Pezizomycotina</taxon>
        <taxon>Eurotiomycetes</taxon>
        <taxon>Eurotiomycetidae</taxon>
        <taxon>Eurotiales</taxon>
        <taxon>Aspergillaceae</taxon>
        <taxon>Penicillium</taxon>
    </lineage>
</organism>
<proteinExistence type="predicted"/>
<reference evidence="1" key="2">
    <citation type="journal article" date="2023" name="IMA Fungus">
        <title>Comparative genomic study of the Penicillium genus elucidates a diverse pangenome and 15 lateral gene transfer events.</title>
        <authorList>
            <person name="Petersen C."/>
            <person name="Sorensen T."/>
            <person name="Nielsen M.R."/>
            <person name="Sondergaard T.E."/>
            <person name="Sorensen J.L."/>
            <person name="Fitzpatrick D.A."/>
            <person name="Frisvad J.C."/>
            <person name="Nielsen K.L."/>
        </authorList>
    </citation>
    <scope>NUCLEOTIDE SEQUENCE</scope>
    <source>
        <strain evidence="1">IBT 23319</strain>
    </source>
</reference>
<dbReference type="RefSeq" id="XP_056498996.1">
    <property type="nucleotide sequence ID" value="XM_056645555.1"/>
</dbReference>
<keyword evidence="2" id="KW-1185">Reference proteome</keyword>